<dbReference type="InterPro" id="IPR014352">
    <property type="entry name" value="FERM/acyl-CoA-bd_prot_sf"/>
</dbReference>
<dbReference type="Pfam" id="PF00887">
    <property type="entry name" value="ACBP"/>
    <property type="match status" value="1"/>
</dbReference>
<dbReference type="PANTHER" id="PTHR23310">
    <property type="entry name" value="ACYL-COA-BINDING PROTEIN, ACBP"/>
    <property type="match status" value="1"/>
</dbReference>
<dbReference type="Pfam" id="PF13857">
    <property type="entry name" value="Ank_5"/>
    <property type="match status" value="1"/>
</dbReference>
<dbReference type="PRINTS" id="PR00689">
    <property type="entry name" value="ACOABINDINGP"/>
</dbReference>
<feature type="compositionally biased region" description="Polar residues" evidence="4">
    <location>
        <begin position="95"/>
        <end position="108"/>
    </location>
</feature>
<evidence type="ECO:0000256" key="4">
    <source>
        <dbReference type="SAM" id="MobiDB-lite"/>
    </source>
</evidence>
<proteinExistence type="inferred from homology"/>
<dbReference type="InterPro" id="IPR036770">
    <property type="entry name" value="Ankyrin_rpt-contain_sf"/>
</dbReference>
<sequence>MESVFQDAVKHVGSSQGSAGNETLLQVYALYKIATVSNRPEGARPGMFDLKGKAKWSAWDRLGSEEGMNSDEAKRRYIQLAEERFGFRFGPEPQGLTTEPPQLSSSMRAGQPPKPKPERMVGVSMLASDFIDEEPASKLHELAIAGDSRQLEEFLASPEGKGTDLNARDSYGYTALHLATDRGHAPAVQALLAAGADRSIPDEDGHSALDLARLAEHEEIVALLA</sequence>
<evidence type="ECO:0000256" key="3">
    <source>
        <dbReference type="PROSITE-ProRule" id="PRU00023"/>
    </source>
</evidence>
<dbReference type="InterPro" id="IPR002110">
    <property type="entry name" value="Ankyrin_rpt"/>
</dbReference>
<dbReference type="OrthoDB" id="341259at2759"/>
<dbReference type="PROSITE" id="PS51228">
    <property type="entry name" value="ACB_2"/>
    <property type="match status" value="1"/>
</dbReference>
<dbReference type="PROSITE" id="PS50297">
    <property type="entry name" value="ANK_REP_REGION"/>
    <property type="match status" value="1"/>
</dbReference>
<keyword evidence="2" id="KW-0446">Lipid-binding</keyword>
<dbReference type="GO" id="GO:0006631">
    <property type="term" value="P:fatty acid metabolic process"/>
    <property type="evidence" value="ECO:0007669"/>
    <property type="project" value="TreeGrafter"/>
</dbReference>
<dbReference type="SUPFAM" id="SSF47027">
    <property type="entry name" value="Acyl-CoA binding protein"/>
    <property type="match status" value="1"/>
</dbReference>
<dbReference type="SMART" id="SM00248">
    <property type="entry name" value="ANK"/>
    <property type="match status" value="1"/>
</dbReference>
<feature type="repeat" description="ANK" evidence="3">
    <location>
        <begin position="171"/>
        <end position="203"/>
    </location>
</feature>
<gene>
    <name evidence="6" type="ORF">C6P46_002104</name>
</gene>
<reference evidence="6 7" key="1">
    <citation type="submission" date="2020-11" db="EMBL/GenBank/DDBJ databases">
        <title>Kefir isolates.</title>
        <authorList>
            <person name="Marcisauskas S."/>
            <person name="Kim Y."/>
            <person name="Blasche S."/>
        </authorList>
    </citation>
    <scope>NUCLEOTIDE SEQUENCE [LARGE SCALE GENOMIC DNA]</scope>
    <source>
        <strain evidence="6 7">KR</strain>
    </source>
</reference>
<dbReference type="SUPFAM" id="SSF48403">
    <property type="entry name" value="Ankyrin repeat"/>
    <property type="match status" value="1"/>
</dbReference>
<accession>A0A9P7B8E5</accession>
<keyword evidence="7" id="KW-1185">Reference proteome</keyword>
<evidence type="ECO:0000313" key="7">
    <source>
        <dbReference type="Proteomes" id="UP000777482"/>
    </source>
</evidence>
<evidence type="ECO:0000256" key="2">
    <source>
        <dbReference type="ARBA" id="ARBA00023121"/>
    </source>
</evidence>
<feature type="domain" description="ACB" evidence="5">
    <location>
        <begin position="1"/>
        <end position="90"/>
    </location>
</feature>
<evidence type="ECO:0000313" key="6">
    <source>
        <dbReference type="EMBL" id="KAG0663878.1"/>
    </source>
</evidence>
<evidence type="ECO:0000256" key="1">
    <source>
        <dbReference type="ARBA" id="ARBA00005567"/>
    </source>
</evidence>
<keyword evidence="3" id="KW-0040">ANK repeat</keyword>
<dbReference type="PROSITE" id="PS50088">
    <property type="entry name" value="ANK_REPEAT"/>
    <property type="match status" value="1"/>
</dbReference>
<dbReference type="InterPro" id="IPR035984">
    <property type="entry name" value="Acyl-CoA-binding_sf"/>
</dbReference>
<dbReference type="InterPro" id="IPR000582">
    <property type="entry name" value="Acyl-CoA-binding_protein"/>
</dbReference>
<organism evidence="6 7">
    <name type="scientific">Rhodotorula mucilaginosa</name>
    <name type="common">Yeast</name>
    <name type="synonym">Rhodotorula rubra</name>
    <dbReference type="NCBI Taxonomy" id="5537"/>
    <lineage>
        <taxon>Eukaryota</taxon>
        <taxon>Fungi</taxon>
        <taxon>Dikarya</taxon>
        <taxon>Basidiomycota</taxon>
        <taxon>Pucciniomycotina</taxon>
        <taxon>Microbotryomycetes</taxon>
        <taxon>Sporidiobolales</taxon>
        <taxon>Sporidiobolaceae</taxon>
        <taxon>Rhodotorula</taxon>
    </lineage>
</organism>
<feature type="region of interest" description="Disordered" evidence="4">
    <location>
        <begin position="89"/>
        <end position="119"/>
    </location>
</feature>
<dbReference type="Proteomes" id="UP000777482">
    <property type="component" value="Unassembled WGS sequence"/>
</dbReference>
<dbReference type="AlphaFoldDB" id="A0A9P7B8E5"/>
<name>A0A9P7B8E5_RHOMI</name>
<evidence type="ECO:0000259" key="5">
    <source>
        <dbReference type="PROSITE" id="PS51228"/>
    </source>
</evidence>
<dbReference type="PANTHER" id="PTHR23310:SF62">
    <property type="entry name" value="ACYL-COA BINDING PROTEIN 1, ISOFORM A"/>
    <property type="match status" value="1"/>
</dbReference>
<dbReference type="GO" id="GO:0000062">
    <property type="term" value="F:fatty-acyl-CoA binding"/>
    <property type="evidence" value="ECO:0007669"/>
    <property type="project" value="InterPro"/>
</dbReference>
<dbReference type="Gene3D" id="1.25.40.20">
    <property type="entry name" value="Ankyrin repeat-containing domain"/>
    <property type="match status" value="1"/>
</dbReference>
<protein>
    <recommendedName>
        <fullName evidence="5">ACB domain-containing protein</fullName>
    </recommendedName>
</protein>
<comment type="similarity">
    <text evidence="1">Belongs to the ACBP family.</text>
</comment>
<comment type="caution">
    <text evidence="6">The sequence shown here is derived from an EMBL/GenBank/DDBJ whole genome shotgun (WGS) entry which is preliminary data.</text>
</comment>
<dbReference type="EMBL" id="PUHQ01000017">
    <property type="protein sequence ID" value="KAG0663878.1"/>
    <property type="molecule type" value="Genomic_DNA"/>
</dbReference>
<dbReference type="Gene3D" id="1.20.80.10">
    <property type="match status" value="1"/>
</dbReference>